<evidence type="ECO:0000256" key="3">
    <source>
        <dbReference type="ARBA" id="ARBA00022729"/>
    </source>
</evidence>
<dbReference type="GO" id="GO:0015833">
    <property type="term" value="P:peptide transport"/>
    <property type="evidence" value="ECO:0007669"/>
    <property type="project" value="TreeGrafter"/>
</dbReference>
<dbReference type="PANTHER" id="PTHR30290:SF9">
    <property type="entry name" value="OLIGOPEPTIDE-BINDING PROTEIN APPA"/>
    <property type="match status" value="1"/>
</dbReference>
<dbReference type="Gene3D" id="3.10.105.10">
    <property type="entry name" value="Dipeptide-binding Protein, Domain 3"/>
    <property type="match status" value="2"/>
</dbReference>
<dbReference type="InterPro" id="IPR039424">
    <property type="entry name" value="SBP_5"/>
</dbReference>
<protein>
    <submittedName>
        <fullName evidence="6">ABC transporter substrate-binding protein</fullName>
    </submittedName>
</protein>
<dbReference type="Proteomes" id="UP001208186">
    <property type="component" value="Unassembled WGS sequence"/>
</dbReference>
<evidence type="ECO:0000313" key="5">
    <source>
        <dbReference type="EMBL" id="MCU4716561.1"/>
    </source>
</evidence>
<comment type="caution">
    <text evidence="6">The sequence shown here is derived from an EMBL/GenBank/DDBJ whole genome shotgun (WGS) entry which is preliminary data.</text>
</comment>
<proteinExistence type="inferred from homology"/>
<accession>A0AAE3LGN6</accession>
<feature type="domain" description="Solute-binding protein family 5" evidence="4">
    <location>
        <begin position="261"/>
        <end position="580"/>
    </location>
</feature>
<dbReference type="RefSeq" id="WP_315907330.1">
    <property type="nucleotide sequence ID" value="NZ_JAOPKC010000001.1"/>
</dbReference>
<dbReference type="GO" id="GO:1904680">
    <property type="term" value="F:peptide transmembrane transporter activity"/>
    <property type="evidence" value="ECO:0007669"/>
    <property type="project" value="TreeGrafter"/>
</dbReference>
<name>A0AAE3LGN6_9EURY</name>
<dbReference type="PROSITE" id="PS51318">
    <property type="entry name" value="TAT"/>
    <property type="match status" value="1"/>
</dbReference>
<reference evidence="6" key="1">
    <citation type="submission" date="2023-02" db="EMBL/GenBank/DDBJ databases">
        <title>Enrichment on poylsaccharides allowed isolation of novel metabolic and taxonomic groups of Haloarchaea.</title>
        <authorList>
            <person name="Sorokin D.Y."/>
            <person name="Elcheninov A.G."/>
            <person name="Khizhniak T.V."/>
            <person name="Kolganova T.V."/>
            <person name="Kublanov I.V."/>
        </authorList>
    </citation>
    <scope>NUCLEOTIDE SEQUENCE</scope>
    <source>
        <strain evidence="5 7">HArc-curdl5-1</strain>
        <strain evidence="6">HArc-curdl7</strain>
    </source>
</reference>
<evidence type="ECO:0000259" key="4">
    <source>
        <dbReference type="Pfam" id="PF00496"/>
    </source>
</evidence>
<evidence type="ECO:0000256" key="2">
    <source>
        <dbReference type="ARBA" id="ARBA00022448"/>
    </source>
</evidence>
<dbReference type="InterPro" id="IPR000914">
    <property type="entry name" value="SBP_5_dom"/>
</dbReference>
<sequence length="584" mass="65095">MNNHTDGQAPLTRRQVVAGGAAGVAALSGGCLGSVRNLLGLASASQVSLRVVAPPVDWDRRANEIAGQLVNRLEKVGVDTRFPLLPPEQFREQILYRRDFDVYVGTMPVRSDPDFLRPLLTSTRTNELGWQNPFGFTDKALDERLDAQRRQAGADRADVVRDMLQTIAGEQPFVPIATDRAIAAVRTDAFAGWERTRLRDPTWLFEIEPVEESVDGQTLRVTAKDKRITERLNPLVPWINEFDLVRSLLYDPLARYYDGAVRPWLAREWSIDGDELTVTLRPGLRWHDGEPLTAEDVRFTYQFVSDTSLDSTEAVYPAPTFQRQASLVDEVTVLGERQVRMRMDASGAVAPDALTVALLPKHIWESRTNVVDAQTGLTRAITHGNTDAIGSGPMALKSRRRERSLRLSRVGNHPVNRDDDSELARRFGPLAFTELVVRVTPSDLTMVSFLEEGKADVTVPHLDNEVVSRIVTNDELSVATSPSRTLYHVGFNARRRPLRTPGFRRAVAHLINKASVVDSVFGGYADPHTSPVLDESWIPGNIRWNGGDPEVPFAGVEDELDADRAREHFRAAGFHYGEDGRLVY</sequence>
<dbReference type="AlphaFoldDB" id="A0AAE3LGN6"/>
<dbReference type="SUPFAM" id="SSF53850">
    <property type="entry name" value="Periplasmic binding protein-like II"/>
    <property type="match status" value="2"/>
</dbReference>
<organism evidence="6 8">
    <name type="scientific">Halapricum hydrolyticum</name>
    <dbReference type="NCBI Taxonomy" id="2979991"/>
    <lineage>
        <taxon>Archaea</taxon>
        <taxon>Methanobacteriati</taxon>
        <taxon>Methanobacteriota</taxon>
        <taxon>Stenosarchaea group</taxon>
        <taxon>Halobacteria</taxon>
        <taxon>Halobacteriales</taxon>
        <taxon>Haloarculaceae</taxon>
        <taxon>Halapricum</taxon>
    </lineage>
</organism>
<keyword evidence="2" id="KW-0813">Transport</keyword>
<evidence type="ECO:0000313" key="7">
    <source>
        <dbReference type="Proteomes" id="UP001208186"/>
    </source>
</evidence>
<gene>
    <name evidence="6" type="ORF">OB914_02450</name>
    <name evidence="5" type="ORF">OB916_00570</name>
</gene>
<dbReference type="InterPro" id="IPR006311">
    <property type="entry name" value="TAT_signal"/>
</dbReference>
<dbReference type="EMBL" id="JAOPKC010000001">
    <property type="protein sequence ID" value="MCU4716561.1"/>
    <property type="molecule type" value="Genomic_DNA"/>
</dbReference>
<comment type="similarity">
    <text evidence="1">Belongs to the bacterial solute-binding protein 5 family.</text>
</comment>
<evidence type="ECO:0000256" key="1">
    <source>
        <dbReference type="ARBA" id="ARBA00005695"/>
    </source>
</evidence>
<dbReference type="Proteomes" id="UP001209746">
    <property type="component" value="Unassembled WGS sequence"/>
</dbReference>
<dbReference type="CDD" id="cd00995">
    <property type="entry name" value="PBP2_NikA_DppA_OppA_like"/>
    <property type="match status" value="1"/>
</dbReference>
<evidence type="ECO:0000313" key="8">
    <source>
        <dbReference type="Proteomes" id="UP001209746"/>
    </source>
</evidence>
<dbReference type="EMBL" id="JAOPKD010000001">
    <property type="protein sequence ID" value="MCU4725834.1"/>
    <property type="molecule type" value="Genomic_DNA"/>
</dbReference>
<keyword evidence="3" id="KW-0732">Signal</keyword>
<dbReference type="PANTHER" id="PTHR30290">
    <property type="entry name" value="PERIPLASMIC BINDING COMPONENT OF ABC TRANSPORTER"/>
    <property type="match status" value="1"/>
</dbReference>
<dbReference type="Gene3D" id="3.40.190.10">
    <property type="entry name" value="Periplasmic binding protein-like II"/>
    <property type="match status" value="1"/>
</dbReference>
<keyword evidence="7" id="KW-1185">Reference proteome</keyword>
<evidence type="ECO:0000313" key="6">
    <source>
        <dbReference type="EMBL" id="MCU4725834.1"/>
    </source>
</evidence>
<dbReference type="Pfam" id="PF00496">
    <property type="entry name" value="SBP_bac_5"/>
    <property type="match status" value="1"/>
</dbReference>